<dbReference type="AlphaFoldDB" id="A0A975K5S6"/>
<comment type="catalytic activity">
    <reaction evidence="2">
        <text>2,5-dichlorocyclohexa-2,5-dien-1,4-diol + NAD(+) = 2,5-dichlorohydroquinone + NADH + H(+)</text>
        <dbReference type="Rhea" id="RHEA:15741"/>
        <dbReference type="ChEBI" id="CHEBI:15378"/>
        <dbReference type="ChEBI" id="CHEBI:27545"/>
        <dbReference type="ChEBI" id="CHEBI:28975"/>
        <dbReference type="ChEBI" id="CHEBI:57540"/>
        <dbReference type="ChEBI" id="CHEBI:57945"/>
    </reaction>
</comment>
<protein>
    <submittedName>
        <fullName evidence="3">SDR family oxidoreductase</fullName>
    </submittedName>
</protein>
<accession>A0A975K5S6</accession>
<name>A0A975K5S6_9SPHN</name>
<dbReference type="Gene3D" id="3.40.50.720">
    <property type="entry name" value="NAD(P)-binding Rossmann-like Domain"/>
    <property type="match status" value="1"/>
</dbReference>
<dbReference type="Proteomes" id="UP000681425">
    <property type="component" value="Chromosome"/>
</dbReference>
<evidence type="ECO:0000313" key="3">
    <source>
        <dbReference type="EMBL" id="QUT04608.1"/>
    </source>
</evidence>
<comment type="similarity">
    <text evidence="1">Belongs to the short-chain dehydrogenases/reductases (SDR) family.</text>
</comment>
<dbReference type="InterPro" id="IPR050259">
    <property type="entry name" value="SDR"/>
</dbReference>
<dbReference type="SUPFAM" id="SSF51735">
    <property type="entry name" value="NAD(P)-binding Rossmann-fold domains"/>
    <property type="match status" value="1"/>
</dbReference>
<dbReference type="GO" id="GO:0032787">
    <property type="term" value="P:monocarboxylic acid metabolic process"/>
    <property type="evidence" value="ECO:0007669"/>
    <property type="project" value="UniProtKB-ARBA"/>
</dbReference>
<reference evidence="3" key="1">
    <citation type="submission" date="2021-04" db="EMBL/GenBank/DDBJ databases">
        <title>Isolation of p-tert-butylphenol degrading bacteria Sphingobium phenoxybenzoativorans Tas13 from active sludge.</title>
        <authorList>
            <person name="Li Y."/>
        </authorList>
    </citation>
    <scope>NUCLEOTIDE SEQUENCE</scope>
    <source>
        <strain evidence="3">Tas13</strain>
    </source>
</reference>
<dbReference type="InterPro" id="IPR002347">
    <property type="entry name" value="SDR_fam"/>
</dbReference>
<evidence type="ECO:0000256" key="2">
    <source>
        <dbReference type="ARBA" id="ARBA00051383"/>
    </source>
</evidence>
<gene>
    <name evidence="3" type="ORF">KFK14_16385</name>
</gene>
<organism evidence="3 4">
    <name type="scientific">Sphingobium phenoxybenzoativorans</name>
    <dbReference type="NCBI Taxonomy" id="1592790"/>
    <lineage>
        <taxon>Bacteria</taxon>
        <taxon>Pseudomonadati</taxon>
        <taxon>Pseudomonadota</taxon>
        <taxon>Alphaproteobacteria</taxon>
        <taxon>Sphingomonadales</taxon>
        <taxon>Sphingomonadaceae</taxon>
        <taxon>Sphingobium</taxon>
    </lineage>
</organism>
<dbReference type="InterPro" id="IPR020904">
    <property type="entry name" value="Sc_DH/Rdtase_CS"/>
</dbReference>
<dbReference type="PANTHER" id="PTHR42879">
    <property type="entry name" value="3-OXOACYL-(ACYL-CARRIER-PROTEIN) REDUCTASE"/>
    <property type="match status" value="1"/>
</dbReference>
<proteinExistence type="inferred from homology"/>
<dbReference type="PRINTS" id="PR00080">
    <property type="entry name" value="SDRFAMILY"/>
</dbReference>
<dbReference type="PRINTS" id="PR00081">
    <property type="entry name" value="GDHRDH"/>
</dbReference>
<dbReference type="FunFam" id="3.40.50.720:FF:000084">
    <property type="entry name" value="Short-chain dehydrogenase reductase"/>
    <property type="match status" value="1"/>
</dbReference>
<evidence type="ECO:0000313" key="4">
    <source>
        <dbReference type="Proteomes" id="UP000681425"/>
    </source>
</evidence>
<dbReference type="Pfam" id="PF13561">
    <property type="entry name" value="adh_short_C2"/>
    <property type="match status" value="1"/>
</dbReference>
<dbReference type="PANTHER" id="PTHR42879:SF2">
    <property type="entry name" value="3-OXOACYL-[ACYL-CARRIER-PROTEIN] REDUCTASE FABG"/>
    <property type="match status" value="1"/>
</dbReference>
<dbReference type="PROSITE" id="PS00061">
    <property type="entry name" value="ADH_SHORT"/>
    <property type="match status" value="1"/>
</dbReference>
<dbReference type="EMBL" id="CP073910">
    <property type="protein sequence ID" value="QUT04608.1"/>
    <property type="molecule type" value="Genomic_DNA"/>
</dbReference>
<keyword evidence="4" id="KW-1185">Reference proteome</keyword>
<sequence length="256" mass="25877">MELEGKTCLITGGGSGIGAATAMLLAKRGVHVVVSGRRADTLNAVAAAIQNDGGKASVHRADFSVEKEAEAVVSAIADTHGQLNFAVNAAGAAAVGTAVDSDEALFARVIDANLKTAWLGMKYQIPAIAAAGGGAIVNLSSVAGLGGTPHGSIYSAAKHAVIGLTKSAALEFAAQNVRINVVCPGTTRTEQFNGIVRQVMGEISPDEAAITMGKKYPLGRIAQPEDIAGAIAWLLSPDAAFMTGSTIVVDGGKRAE</sequence>
<dbReference type="CDD" id="cd05233">
    <property type="entry name" value="SDR_c"/>
    <property type="match status" value="1"/>
</dbReference>
<dbReference type="InterPro" id="IPR036291">
    <property type="entry name" value="NAD(P)-bd_dom_sf"/>
</dbReference>
<dbReference type="KEGG" id="spph:KFK14_16385"/>
<evidence type="ECO:0000256" key="1">
    <source>
        <dbReference type="ARBA" id="ARBA00006484"/>
    </source>
</evidence>
<dbReference type="RefSeq" id="WP_212608396.1">
    <property type="nucleotide sequence ID" value="NZ_CP073910.1"/>
</dbReference>